<dbReference type="EMBL" id="RPFL01000001">
    <property type="protein sequence ID" value="RPD90842.1"/>
    <property type="molecule type" value="Genomic_DNA"/>
</dbReference>
<gene>
    <name evidence="1" type="ORF">EGK74_00360</name>
</gene>
<dbReference type="Proteomes" id="UP000272412">
    <property type="component" value="Unassembled WGS sequence"/>
</dbReference>
<sequence>MPFYFLIFSDGLTALNIYSANTIITDPSHIELNPKQQYYRLLNHNKMAYIKPHRLNQGASQ</sequence>
<evidence type="ECO:0000313" key="1">
    <source>
        <dbReference type="EMBL" id="RPD90842.1"/>
    </source>
</evidence>
<name>A0A3N4N3Q2_9NEIS</name>
<proteinExistence type="predicted"/>
<organism evidence="1 2">
    <name type="scientific">Neisseria weixii</name>
    <dbReference type="NCBI Taxonomy" id="1853276"/>
    <lineage>
        <taxon>Bacteria</taxon>
        <taxon>Pseudomonadati</taxon>
        <taxon>Pseudomonadota</taxon>
        <taxon>Betaproteobacteria</taxon>
        <taxon>Neisseriales</taxon>
        <taxon>Neisseriaceae</taxon>
        <taxon>Neisseria</taxon>
    </lineage>
</organism>
<evidence type="ECO:0000313" key="2">
    <source>
        <dbReference type="Proteomes" id="UP000272412"/>
    </source>
</evidence>
<reference evidence="1 2" key="1">
    <citation type="submission" date="2018-11" db="EMBL/GenBank/DDBJ databases">
        <title>Neisseria weixii sp. nov. isolated from the rectal contents of plateau pika (Ochotona cruzoniae).</title>
        <authorList>
            <person name="Zhang G."/>
        </authorList>
    </citation>
    <scope>NUCLEOTIDE SEQUENCE [LARGE SCALE GENOMIC DNA]</scope>
    <source>
        <strain evidence="1 2">10009</strain>
    </source>
</reference>
<dbReference type="AlphaFoldDB" id="A0A3N4N3Q2"/>
<keyword evidence="2" id="KW-1185">Reference proteome</keyword>
<accession>A0A3N4N3Q2</accession>
<protein>
    <submittedName>
        <fullName evidence="1">Uncharacterized protein</fullName>
    </submittedName>
</protein>
<comment type="caution">
    <text evidence="1">The sequence shown here is derived from an EMBL/GenBank/DDBJ whole genome shotgun (WGS) entry which is preliminary data.</text>
</comment>